<dbReference type="Proteomes" id="UP000236291">
    <property type="component" value="Unassembled WGS sequence"/>
</dbReference>
<accession>A0A2K3LJX4</accession>
<name>A0A2K3LJX4_TRIPR</name>
<reference evidence="2 3" key="1">
    <citation type="journal article" date="2014" name="Am. J. Bot.">
        <title>Genome assembly and annotation for red clover (Trifolium pratense; Fabaceae).</title>
        <authorList>
            <person name="Istvanek J."/>
            <person name="Jaros M."/>
            <person name="Krenek A."/>
            <person name="Repkova J."/>
        </authorList>
    </citation>
    <scope>NUCLEOTIDE SEQUENCE [LARGE SCALE GENOMIC DNA]</scope>
    <source>
        <strain evidence="3">cv. Tatra</strain>
        <tissue evidence="2">Young leaves</tissue>
    </source>
</reference>
<dbReference type="InterPro" id="IPR026960">
    <property type="entry name" value="RVT-Znf"/>
</dbReference>
<reference evidence="2 3" key="2">
    <citation type="journal article" date="2017" name="Front. Plant Sci.">
        <title>Gene Classification and Mining of Molecular Markers Useful in Red Clover (Trifolium pratense) Breeding.</title>
        <authorList>
            <person name="Istvanek J."/>
            <person name="Dluhosova J."/>
            <person name="Dluhos P."/>
            <person name="Patkova L."/>
            <person name="Nedelnik J."/>
            <person name="Repkova J."/>
        </authorList>
    </citation>
    <scope>NUCLEOTIDE SEQUENCE [LARGE SCALE GENOMIC DNA]</scope>
    <source>
        <strain evidence="3">cv. Tatra</strain>
        <tissue evidence="2">Young leaves</tissue>
    </source>
</reference>
<gene>
    <name evidence="2" type="ORF">L195_g034807</name>
</gene>
<comment type="caution">
    <text evidence="2">The sequence shown here is derived from an EMBL/GenBank/DDBJ whole genome shotgun (WGS) entry which is preliminary data.</text>
</comment>
<evidence type="ECO:0000313" key="2">
    <source>
        <dbReference type="EMBL" id="PNX78826.1"/>
    </source>
</evidence>
<protein>
    <submittedName>
        <fullName evidence="2">Ribonuclease H</fullName>
    </submittedName>
</protein>
<evidence type="ECO:0000313" key="3">
    <source>
        <dbReference type="Proteomes" id="UP000236291"/>
    </source>
</evidence>
<sequence length="184" mass="21135">MAIGGWYNSINFWIDKWTPSGCPLMINATNSIIDTTLLVKDVLTTEGQCDLNFLYTHLNPNIVSQIMAIPAPNGTYGDDTIGWKCTNTHHFTIKNAYDLQHGNDHHINGDWNKIWAWKGPHQIQTFMWIAAHGRLLTNARRSKWGGVDFHEPKQQRHWELRGELTIYFNGGVLAPLELEKQSYF</sequence>
<dbReference type="EMBL" id="ASHM01034817">
    <property type="protein sequence ID" value="PNX78826.1"/>
    <property type="molecule type" value="Genomic_DNA"/>
</dbReference>
<dbReference type="Pfam" id="PF13966">
    <property type="entry name" value="zf-RVT"/>
    <property type="match status" value="1"/>
</dbReference>
<proteinExistence type="predicted"/>
<feature type="domain" description="Reverse transcriptase zinc-binding" evidence="1">
    <location>
        <begin position="91"/>
        <end position="145"/>
    </location>
</feature>
<organism evidence="2 3">
    <name type="scientific">Trifolium pratense</name>
    <name type="common">Red clover</name>
    <dbReference type="NCBI Taxonomy" id="57577"/>
    <lineage>
        <taxon>Eukaryota</taxon>
        <taxon>Viridiplantae</taxon>
        <taxon>Streptophyta</taxon>
        <taxon>Embryophyta</taxon>
        <taxon>Tracheophyta</taxon>
        <taxon>Spermatophyta</taxon>
        <taxon>Magnoliopsida</taxon>
        <taxon>eudicotyledons</taxon>
        <taxon>Gunneridae</taxon>
        <taxon>Pentapetalae</taxon>
        <taxon>rosids</taxon>
        <taxon>fabids</taxon>
        <taxon>Fabales</taxon>
        <taxon>Fabaceae</taxon>
        <taxon>Papilionoideae</taxon>
        <taxon>50 kb inversion clade</taxon>
        <taxon>NPAAA clade</taxon>
        <taxon>Hologalegina</taxon>
        <taxon>IRL clade</taxon>
        <taxon>Trifolieae</taxon>
        <taxon>Trifolium</taxon>
    </lineage>
</organism>
<dbReference type="AlphaFoldDB" id="A0A2K3LJX4"/>
<evidence type="ECO:0000259" key="1">
    <source>
        <dbReference type="Pfam" id="PF13966"/>
    </source>
</evidence>